<dbReference type="Pfam" id="PF08327">
    <property type="entry name" value="AHSA1"/>
    <property type="match status" value="1"/>
</dbReference>
<dbReference type="CDD" id="cd07814">
    <property type="entry name" value="SRPBCC_CalC_Aha1-like"/>
    <property type="match status" value="1"/>
</dbReference>
<dbReference type="AlphaFoldDB" id="A0A2T4Q3E2"/>
<name>A0A2T4Q3E2_STAWA</name>
<dbReference type="Gene3D" id="3.30.530.20">
    <property type="match status" value="1"/>
</dbReference>
<proteinExistence type="inferred from homology"/>
<sequence>MTIKVEKNKIIFSRTFTGTIHELFNAYTQEDLFKQWFHPEGASTEVFEFNVEEGGHAFFAIHTPDMTSYTRSEYKKIEKPNYIEYLDFFATPEGDKDPNMPGMHITIEFEEKQPNQTTVTSTSVLPSKEAAQQALDMGVEEGMNSTLDQLEKLLKS</sequence>
<evidence type="ECO:0000259" key="2">
    <source>
        <dbReference type="Pfam" id="PF08327"/>
    </source>
</evidence>
<accession>A0A2T4Q3E2</accession>
<dbReference type="EMBL" id="PZEV01000002">
    <property type="protein sequence ID" value="PTI52465.1"/>
    <property type="molecule type" value="Genomic_DNA"/>
</dbReference>
<comment type="caution">
    <text evidence="3">The sequence shown here is derived from an EMBL/GenBank/DDBJ whole genome shotgun (WGS) entry which is preliminary data.</text>
</comment>
<evidence type="ECO:0000256" key="1">
    <source>
        <dbReference type="ARBA" id="ARBA00006817"/>
    </source>
</evidence>
<dbReference type="RefSeq" id="WP_049424556.1">
    <property type="nucleotide sequence ID" value="NZ_JAIBNN010000002.1"/>
</dbReference>
<dbReference type="SUPFAM" id="SSF55961">
    <property type="entry name" value="Bet v1-like"/>
    <property type="match status" value="1"/>
</dbReference>
<evidence type="ECO:0000313" key="3">
    <source>
        <dbReference type="EMBL" id="PTI52465.1"/>
    </source>
</evidence>
<evidence type="ECO:0000313" key="4">
    <source>
        <dbReference type="Proteomes" id="UP000240717"/>
    </source>
</evidence>
<dbReference type="InterPro" id="IPR013538">
    <property type="entry name" value="ASHA1/2-like_C"/>
</dbReference>
<organism evidence="3 4">
    <name type="scientific">Staphylococcus warneri</name>
    <dbReference type="NCBI Taxonomy" id="1292"/>
    <lineage>
        <taxon>Bacteria</taxon>
        <taxon>Bacillati</taxon>
        <taxon>Bacillota</taxon>
        <taxon>Bacilli</taxon>
        <taxon>Bacillales</taxon>
        <taxon>Staphylococcaceae</taxon>
        <taxon>Staphylococcus</taxon>
    </lineage>
</organism>
<gene>
    <name evidence="3" type="ORF">BU085_00800</name>
</gene>
<comment type="similarity">
    <text evidence="1">Belongs to the AHA1 family.</text>
</comment>
<reference evidence="3 4" key="1">
    <citation type="journal article" date="2016" name="Front. Microbiol.">
        <title>Comprehensive Phylogenetic Analysis of Bovine Non-aureus Staphylococci Species Based on Whole-Genome Sequencing.</title>
        <authorList>
            <person name="Naushad S."/>
            <person name="Barkema H.W."/>
            <person name="Luby C."/>
            <person name="Condas L.A."/>
            <person name="Nobrega D.B."/>
            <person name="Carson D.A."/>
            <person name="De Buck J."/>
        </authorList>
    </citation>
    <scope>NUCLEOTIDE SEQUENCE [LARGE SCALE GENOMIC DNA]</scope>
    <source>
        <strain evidence="3 4">SNUC 2993</strain>
    </source>
</reference>
<feature type="domain" description="Activator of Hsp90 ATPase homologue 1/2-like C-terminal" evidence="2">
    <location>
        <begin position="20"/>
        <end position="155"/>
    </location>
</feature>
<protein>
    <submittedName>
        <fullName evidence="3">SRPBCC domain-containing protein</fullName>
    </submittedName>
</protein>
<dbReference type="STRING" id="1194526.A284_02410"/>
<dbReference type="InterPro" id="IPR023393">
    <property type="entry name" value="START-like_dom_sf"/>
</dbReference>
<dbReference type="Proteomes" id="UP000240717">
    <property type="component" value="Unassembled WGS sequence"/>
</dbReference>